<evidence type="ECO:0000313" key="2">
    <source>
        <dbReference type="Proteomes" id="UP000617681"/>
    </source>
</evidence>
<reference evidence="1" key="1">
    <citation type="submission" date="2021-02" db="EMBL/GenBank/DDBJ databases">
        <title>FDA dAtabase for Regulatory Grade micrObial Sequences (FDA-ARGOS): Supporting development and validation of Infectious Disease Dx tests.</title>
        <authorList>
            <person name="Sproer C."/>
            <person name="Gronow S."/>
            <person name="Severitt S."/>
            <person name="Schroder I."/>
            <person name="Tallon L."/>
            <person name="Sadzewicz L."/>
            <person name="Zhao X."/>
            <person name="Boylan J."/>
            <person name="Ott S."/>
            <person name="Bowen H."/>
            <person name="Vavikolanu K."/>
            <person name="Mehta A."/>
            <person name="Aluvathingal J."/>
            <person name="Nadendla S."/>
            <person name="Lowell S."/>
            <person name="Myers T."/>
            <person name="Yan Y."/>
            <person name="Sichtig H."/>
        </authorList>
    </citation>
    <scope>NUCLEOTIDE SEQUENCE</scope>
    <source>
        <strain evidence="1">FDAARGOS_1191</strain>
    </source>
</reference>
<dbReference type="AlphaFoldDB" id="A0AAX1L7L4"/>
<proteinExistence type="predicted"/>
<dbReference type="RefSeq" id="WP_005388390.1">
    <property type="nucleotide sequence ID" value="NZ_CP069485.1"/>
</dbReference>
<name>A0AAX1L7L4_9CORY</name>
<sequence length="356" mass="40940">MYTATDCLFVNRMRALREKDKNENAFIEFIDNTVKRMRFLSPLNAALFGLGKPGSKTYALFDRHLYDFGLQGDPLKIPVPGLMPSAPTEPMWDLNDTVPRAPSLVETLIREEIPPFEFVPEERDPESVLFRLLACPHRFGIDAKPLSIPMYAGDAQRDDCGVRVVPRRDGMENHYNLNFQVRWNKNLDPVGQCEMVLHGFAHVLLGHLGPLACYKSDQKWGEADVNRVKLPDIMKEFEAETVTYMVERALGIRDSSADFYHDYVLQESYTNPNWITGFSIMRICVCVKKLVDLVSKFNCDYPSAVCSQHPRGTKPSKKPLPDFTVTDRHERLRDDCINYLTFEKQRRFAIPLEQRS</sequence>
<organism evidence="1 2">
    <name type="scientific">Corynebacterium glucuronolyticum</name>
    <dbReference type="NCBI Taxonomy" id="39791"/>
    <lineage>
        <taxon>Bacteria</taxon>
        <taxon>Bacillati</taxon>
        <taxon>Actinomycetota</taxon>
        <taxon>Actinomycetes</taxon>
        <taxon>Mycobacteriales</taxon>
        <taxon>Corynebacteriaceae</taxon>
        <taxon>Corynebacterium</taxon>
    </lineage>
</organism>
<dbReference type="EMBL" id="CP069534">
    <property type="protein sequence ID" value="QRP70401.1"/>
    <property type="molecule type" value="Genomic_DNA"/>
</dbReference>
<evidence type="ECO:0008006" key="3">
    <source>
        <dbReference type="Google" id="ProtNLM"/>
    </source>
</evidence>
<evidence type="ECO:0000313" key="1">
    <source>
        <dbReference type="EMBL" id="QRP70401.1"/>
    </source>
</evidence>
<gene>
    <name evidence="1" type="ORF">I6J21_11715</name>
</gene>
<dbReference type="Proteomes" id="UP000617681">
    <property type="component" value="Chromosome"/>
</dbReference>
<protein>
    <recommendedName>
        <fullName evidence="3">IrrE N-terminal-like domain-containing protein</fullName>
    </recommendedName>
</protein>
<accession>A0AAX1L7L4</accession>